<dbReference type="AlphaFoldDB" id="V6ST14"/>
<dbReference type="InterPro" id="IPR038726">
    <property type="entry name" value="PDDEXK_AddAB-type"/>
</dbReference>
<dbReference type="InterPro" id="IPR027417">
    <property type="entry name" value="P-loop_NTPase"/>
</dbReference>
<feature type="domain" description="PD-(D/E)XK endonuclease-like" evidence="1">
    <location>
        <begin position="616"/>
        <end position="881"/>
    </location>
</feature>
<dbReference type="Gene3D" id="3.90.320.10">
    <property type="match status" value="1"/>
</dbReference>
<dbReference type="eggNOG" id="COG2887">
    <property type="taxonomic scope" value="Bacteria"/>
</dbReference>
<dbReference type="STRING" id="1341181.FLJC2902T_03260"/>
<dbReference type="Pfam" id="PF12705">
    <property type="entry name" value="PDDEXK_1"/>
    <property type="match status" value="1"/>
</dbReference>
<dbReference type="eggNOG" id="COG3893">
    <property type="taxonomic scope" value="Bacteria"/>
</dbReference>
<organism evidence="2 3">
    <name type="scientific">Flavobacterium limnosediminis JC2902</name>
    <dbReference type="NCBI Taxonomy" id="1341181"/>
    <lineage>
        <taxon>Bacteria</taxon>
        <taxon>Pseudomonadati</taxon>
        <taxon>Bacteroidota</taxon>
        <taxon>Flavobacteriia</taxon>
        <taxon>Flavobacteriales</taxon>
        <taxon>Flavobacteriaceae</taxon>
        <taxon>Flavobacterium</taxon>
    </lineage>
</organism>
<dbReference type="Proteomes" id="UP000018004">
    <property type="component" value="Unassembled WGS sequence"/>
</dbReference>
<evidence type="ECO:0000313" key="3">
    <source>
        <dbReference type="Proteomes" id="UP000018004"/>
    </source>
</evidence>
<protein>
    <recommendedName>
        <fullName evidence="1">PD-(D/E)XK endonuclease-like domain-containing protein</fullName>
    </recommendedName>
</protein>
<evidence type="ECO:0000313" key="2">
    <source>
        <dbReference type="EMBL" id="ESU29848.1"/>
    </source>
</evidence>
<dbReference type="EMBL" id="AVGG01000001">
    <property type="protein sequence ID" value="ESU29848.1"/>
    <property type="molecule type" value="Genomic_DNA"/>
</dbReference>
<gene>
    <name evidence="2" type="ORF">FLJC2902T_03260</name>
</gene>
<keyword evidence="3" id="KW-1185">Reference proteome</keyword>
<reference evidence="2 3" key="1">
    <citation type="submission" date="2013-08" db="EMBL/GenBank/DDBJ databases">
        <title>Flavobacterium limnosediminis JC2902 genome sequencing.</title>
        <authorList>
            <person name="Lee K."/>
            <person name="Yi H."/>
            <person name="Park S."/>
            <person name="Chun J."/>
        </authorList>
    </citation>
    <scope>NUCLEOTIDE SEQUENCE [LARGE SCALE GENOMIC DNA]</scope>
    <source>
        <strain evidence="2 3">JC2902</strain>
    </source>
</reference>
<evidence type="ECO:0000259" key="1">
    <source>
        <dbReference type="Pfam" id="PF12705"/>
    </source>
</evidence>
<dbReference type="InterPro" id="IPR011604">
    <property type="entry name" value="PDDEXK-like_dom_sf"/>
</dbReference>
<accession>V6ST14</accession>
<dbReference type="PATRIC" id="fig|1341181.4.peg.319"/>
<proteinExistence type="predicted"/>
<comment type="caution">
    <text evidence="2">The sequence shown here is derived from an EMBL/GenBank/DDBJ whole genome shotgun (WGS) entry which is preliminary data.</text>
</comment>
<name>V6ST14_9FLAO</name>
<sequence>MFLLEALKKRLDQTVFAPNIISIEDFIQDVAGVRSVDSVELLFEFYNVYLSVTPVEIQQDFELFANWGKTLIQDFNEIDRYLLKPSHVFSYLKDIEVLKRWDLQPSETTVLIDKHLEFWSRLPEYYDTFYHHLKNKGIGYQGLIYREAVENLQYFSEALGNKKLIFAGFNALNQAEEKIIQQLLFNDQAKIYWDIDAVFLSDGHHDAGLFIRRFKKEWKQFANQPFEWISSEFGKEKNIQIIGTPKTIGQAKIAGRVIEGIQANGESLDKTALVLGEENLLIPALYALPNSVESLNITMGYSSKNNPAQILISKLFRLHANAVQRSETSYTFYYKEVLDILTHPLVEPYNNASDVIRKINQNNITFLSQKKFLELSQEPSELFLLLFGRWEGDVLSVLNRLSAIILKIKSFLGDNSEEEKVAKAFLYSIFKTINKLINYQEKYNRIDSVAMLQTIYKQIIDLAEVSFEGEPLSGLQIMGVLESRVLDFDNVIITSMNEGVFPAGKSMNSFIPYDVKRELGLPTYKEKDAIYCYHFYHLLMRAKNIYLLYNTESEGLDAGEKSRFITQLEIEKQPKHTITHQIYNAYLPDKAYEPIVVPKSDRVMERLKEIATDKGFSPSGLTSYIRNPMQFYNQRVLRISEVEEVEENIALNTLGTIIHGALEELYKPFLNQFLSVDNINEMLSKANGEVEKQFREVYKEGEIKKGKNLLAFEVAKRNVFNFLNEEKKLIDQGDVVKVLALEISLERILEDARLPYPVKIAGNVDRIEQRNGKIRIIDYKTGKVELRSVQLKDWNGLISDIKNDKIIQLLCYAFMYEEQKNGMELEAGIVSFKNMRAGFLPFGIKEDKNADVVISAEVLKAFKTEVVSLINEILDAEIHFEEKV</sequence>
<dbReference type="SUPFAM" id="SSF52540">
    <property type="entry name" value="P-loop containing nucleoside triphosphate hydrolases"/>
    <property type="match status" value="1"/>
</dbReference>